<feature type="domain" description="PKD" evidence="7">
    <location>
        <begin position="338"/>
        <end position="394"/>
    </location>
</feature>
<dbReference type="Gene3D" id="2.60.40.10">
    <property type="entry name" value="Immunoglobulins"/>
    <property type="match status" value="14"/>
</dbReference>
<feature type="domain" description="PKD" evidence="7">
    <location>
        <begin position="1437"/>
        <end position="1507"/>
    </location>
</feature>
<accession>A0A061SSE8</accession>
<feature type="domain" description="PKD" evidence="7">
    <location>
        <begin position="829"/>
        <end position="905"/>
    </location>
</feature>
<evidence type="ECO:0000256" key="4">
    <source>
        <dbReference type="ARBA" id="ARBA00022989"/>
    </source>
</evidence>
<evidence type="ECO:0000256" key="2">
    <source>
        <dbReference type="ARBA" id="ARBA00022692"/>
    </source>
</evidence>
<reference evidence="8 9" key="1">
    <citation type="journal article" date="2014" name="Genome Announc.">
        <title>Draft Genome Sequences of Two Isolates of the Roseobacter Group, Sulfitobacter sp. Strains 3SOLIMAR09 and 1FIGIMAR09, from Harbors of Mallorca Island (Mediterranean Sea).</title>
        <authorList>
            <person name="Mas-Llado M."/>
            <person name="Pina-Villalonga J.M."/>
            <person name="Brunet-Galmes I."/>
            <person name="Nogales B."/>
            <person name="Bosch R."/>
        </authorList>
    </citation>
    <scope>NUCLEOTIDE SEQUENCE [LARGE SCALE GENOMIC DNA]</scope>
    <source>
        <strain evidence="8 9">1FIGIMAR09</strain>
    </source>
</reference>
<evidence type="ECO:0000256" key="1">
    <source>
        <dbReference type="ARBA" id="ARBA00004141"/>
    </source>
</evidence>
<keyword evidence="4" id="KW-1133">Transmembrane helix</keyword>
<feature type="signal peptide" evidence="6">
    <location>
        <begin position="1"/>
        <end position="23"/>
    </location>
</feature>
<dbReference type="GO" id="GO:0005886">
    <property type="term" value="C:plasma membrane"/>
    <property type="evidence" value="ECO:0007669"/>
    <property type="project" value="TreeGrafter"/>
</dbReference>
<dbReference type="PANTHER" id="PTHR46730">
    <property type="entry name" value="POLYCYSTIN-1"/>
    <property type="match status" value="1"/>
</dbReference>
<dbReference type="Proteomes" id="UP000027337">
    <property type="component" value="Unassembled WGS sequence"/>
</dbReference>
<proteinExistence type="predicted"/>
<feature type="domain" description="PKD" evidence="7">
    <location>
        <begin position="481"/>
        <end position="551"/>
    </location>
</feature>
<keyword evidence="3" id="KW-0677">Repeat</keyword>
<evidence type="ECO:0000313" key="9">
    <source>
        <dbReference type="Proteomes" id="UP000027337"/>
    </source>
</evidence>
<evidence type="ECO:0000259" key="7">
    <source>
        <dbReference type="PROSITE" id="PS50093"/>
    </source>
</evidence>
<feature type="domain" description="PKD" evidence="7">
    <location>
        <begin position="417"/>
        <end position="462"/>
    </location>
</feature>
<dbReference type="CDD" id="cd00146">
    <property type="entry name" value="PKD"/>
    <property type="match status" value="12"/>
</dbReference>
<dbReference type="SMART" id="SM00089">
    <property type="entry name" value="PKD"/>
    <property type="match status" value="15"/>
</dbReference>
<dbReference type="eggNOG" id="COG3291">
    <property type="taxonomic scope" value="Bacteria"/>
</dbReference>
<comment type="caution">
    <text evidence="8">The sequence shown here is derived from an EMBL/GenBank/DDBJ whole genome shotgun (WGS) entry which is preliminary data.</text>
</comment>
<dbReference type="RefSeq" id="WP_037904871.1">
    <property type="nucleotide sequence ID" value="NZ_JEMU01000002.1"/>
</dbReference>
<feature type="domain" description="PKD" evidence="7">
    <location>
        <begin position="1179"/>
        <end position="1242"/>
    </location>
</feature>
<keyword evidence="5" id="KW-0472">Membrane</keyword>
<dbReference type="EMBL" id="JEMU01000002">
    <property type="protein sequence ID" value="KAJ04636.1"/>
    <property type="molecule type" value="Genomic_DNA"/>
</dbReference>
<comment type="subcellular location">
    <subcellularLocation>
        <location evidence="1">Membrane</location>
        <topology evidence="1">Multi-pass membrane protein</topology>
    </subcellularLocation>
</comment>
<dbReference type="InterPro" id="IPR013783">
    <property type="entry name" value="Ig-like_fold"/>
</dbReference>
<feature type="domain" description="PKD" evidence="7">
    <location>
        <begin position="655"/>
        <end position="722"/>
    </location>
</feature>
<dbReference type="GO" id="GO:0005261">
    <property type="term" value="F:monoatomic cation channel activity"/>
    <property type="evidence" value="ECO:0007669"/>
    <property type="project" value="TreeGrafter"/>
</dbReference>
<sequence length="1615" mass="169509">MNWMKRITLAASALTAFALPLSAQTTADTASLLVVYGVSAPSSEGDVDHREQILFSIPENTPGRVYVRLFDPETSGNDDFTYGGPRDSLTTYRIMGGEGAFTGATRPAMVQERERPARISTLATVPGKVLAQSEYGYDKGTDGRWVTLGTVRARQGEIMNGRAYFRIDVDGTAGNDGNGFSVAVSTVRDRNRAPKDLSMFAYQPTIRWSAGTSATRVTVDPSAQGPFKVQNFDGAKGDLTFVTDYTDIPLQISGQNYWSIDSATPETGALALSLKGGFETPNDVTVSVFDKDGAAVALQMPPVKALNPARPTALGTASPLADCRAVAFDASPSQGRVPLSYIWDFGDGKTADQSVIAHRYDAPGRYTATLKVMEQGTRAGRGSSVAVPVHVRSGPTARPGDPITVAPGQVVPFDGSTSEPSDSPISRYIWSFGDGTGAAGSYAEKTYDKPGTYRSNLRVEDNSDHPCNFGVETRLITVNFAPVAEAGTDQTAETGQTLLFDASASYDVDGALKTYVWDMGDGTIIEGARISHTYTKPDTYYATLTVKDDSGVENNYDWDQLIVVVNAPPEPMFTIPDRPVSVSEAAQLSAEASTDPDGSILSYMWDFGDGALGDGENVEYAWTAPGVYTVTLTVTDDSGTASAIQKVEKQIVIDAAPTANAGPAQFVTASEVQFDGTGSSDPEGGITSYEWDFGDGQTGNGPTPVHAYARPGIYEVALVVRDESTAPLNVDRATTTITINATPIADAGPPLTVAPNEEFILSGRASLDPDGRISTHEWSLPDGTSQSAERIAVALASPGLYRFGLTVKDGFSGGPAADTAETLITVNAAPVAEAGADMLVAPGDPVRFDGGLSYDTDGEIISYMWEFDDGADPVAVSAFERTYDTPGVWSAQLVVTDDSGVTNATDTDDLTIRVNHAPVAEAGPRLDTEVLQVSFDGSASSDADGDALIYLWDFGDGSAPMEGAQVTHVYEKSGIYPVTLRVNDGTGLKNAKAIDTTVVTIKTRPIAMAGGNKDVCSGQPILFDASDSSDPDGSLLLYSWDFGDGETSDLVNPSKTYEQPGAYPVTLTVRNGTGTDWGTAVDRIAALIREGPISDAGEDMTVCTNQAVRFDGSGSTDADGAVNSFAWTFGDGGTASGERPEYRFKKPGNYVVNLTITGEALGACSPLDTDTVNVEVVAAPAQAIVGSERAAAGMPANFSIELSDLEGASVTSHQWSFSDGATAAGAEVSHTFETPGVYFATLKTELSGGNQGCSTIETTRKVVVNEAPAADIKGPQSMAAGEAVIFDAGASKDADGVIINYAWDFGDGNTSEGLRPAHRFAEAGTYRVALTVTDDAGVGNSRVTREHEVVVNPAPVADLEAPQWICPAVELPWTVDVPDGTNVAWIFGDTGVRAEGASVAYQFANPGLYPVSVALDDGKNLANSQRREERYVRVNAAPTALAGPDRVVCPGDVTVFDAGASGDLDGLIEQFEWKFSDGVTLTGPRVERSFDTAGPVTVDLVVTDNSGLTCGTGTDRAAVLVNHTPSVDAGPDITTKLGAAHDVADFDASNASDADGQGLDLHWNYGDGTTGTGAVTRHRYATPGTYTVTVEARDTTGLACGVGRDTAIVTALPRN</sequence>
<dbReference type="STRING" id="83219.PM02_02490"/>
<feature type="domain" description="PKD" evidence="7">
    <location>
        <begin position="1004"/>
        <end position="1074"/>
    </location>
</feature>
<feature type="domain" description="PKD" evidence="7">
    <location>
        <begin position="742"/>
        <end position="831"/>
    </location>
</feature>
<dbReference type="GO" id="GO:0006816">
    <property type="term" value="P:calcium ion transport"/>
    <property type="evidence" value="ECO:0007669"/>
    <property type="project" value="TreeGrafter"/>
</dbReference>
<keyword evidence="9" id="KW-1185">Reference proteome</keyword>
<name>A0A061SSE8_9RHOB</name>
<feature type="domain" description="PKD" evidence="7">
    <location>
        <begin position="1091"/>
        <end position="1160"/>
    </location>
</feature>
<evidence type="ECO:0000256" key="5">
    <source>
        <dbReference type="ARBA" id="ARBA00023136"/>
    </source>
</evidence>
<feature type="domain" description="PKD" evidence="7">
    <location>
        <begin position="940"/>
        <end position="998"/>
    </location>
</feature>
<dbReference type="InterPro" id="IPR022409">
    <property type="entry name" value="PKD/Chitinase_dom"/>
</dbReference>
<evidence type="ECO:0000313" key="8">
    <source>
        <dbReference type="EMBL" id="KAJ04636.1"/>
    </source>
</evidence>
<evidence type="ECO:0000256" key="6">
    <source>
        <dbReference type="SAM" id="SignalP"/>
    </source>
</evidence>
<dbReference type="PANTHER" id="PTHR46730:SF4">
    <property type="entry name" value="POLYCYSTIC KIDNEY DISEASE PROTEIN 1-LIKE 1"/>
    <property type="match status" value="1"/>
</dbReference>
<dbReference type="SUPFAM" id="SSF49299">
    <property type="entry name" value="PKD domain"/>
    <property type="match status" value="15"/>
</dbReference>
<feature type="domain" description="PKD" evidence="7">
    <location>
        <begin position="1267"/>
        <end position="1337"/>
    </location>
</feature>
<gene>
    <name evidence="8" type="ORF">PM02_02490</name>
</gene>
<protein>
    <recommendedName>
        <fullName evidence="7">PKD domain-containing protein</fullName>
    </recommendedName>
</protein>
<feature type="chain" id="PRO_5001606334" description="PKD domain-containing protein" evidence="6">
    <location>
        <begin position="24"/>
        <end position="1615"/>
    </location>
</feature>
<dbReference type="InterPro" id="IPR000601">
    <property type="entry name" value="PKD_dom"/>
</dbReference>
<dbReference type="PROSITE" id="PS50093">
    <property type="entry name" value="PKD"/>
    <property type="match status" value="14"/>
</dbReference>
<feature type="domain" description="PKD" evidence="7">
    <location>
        <begin position="569"/>
        <end position="643"/>
    </location>
</feature>
<keyword evidence="2" id="KW-0812">Transmembrane</keyword>
<dbReference type="InterPro" id="IPR035986">
    <property type="entry name" value="PKD_dom_sf"/>
</dbReference>
<evidence type="ECO:0000256" key="3">
    <source>
        <dbReference type="ARBA" id="ARBA00022737"/>
    </source>
</evidence>
<feature type="domain" description="PKD" evidence="7">
    <location>
        <begin position="1563"/>
        <end position="1597"/>
    </location>
</feature>
<keyword evidence="6" id="KW-0732">Signal</keyword>
<organism evidence="8 9">
    <name type="scientific">Sulfitobacter mediterraneus</name>
    <dbReference type="NCBI Taxonomy" id="83219"/>
    <lineage>
        <taxon>Bacteria</taxon>
        <taxon>Pseudomonadati</taxon>
        <taxon>Pseudomonadota</taxon>
        <taxon>Alphaproteobacteria</taxon>
        <taxon>Rhodobacterales</taxon>
        <taxon>Roseobacteraceae</taxon>
        <taxon>Sulfitobacter</taxon>
    </lineage>
</organism>
<dbReference type="Pfam" id="PF18911">
    <property type="entry name" value="PKD_4"/>
    <property type="match status" value="15"/>
</dbReference>